<evidence type="ECO:0000256" key="1">
    <source>
        <dbReference type="SAM" id="MobiDB-lite"/>
    </source>
</evidence>
<dbReference type="Proteomes" id="UP000305921">
    <property type="component" value="Unassembled WGS sequence"/>
</dbReference>
<reference evidence="2 3" key="1">
    <citation type="submission" date="2019-05" db="EMBL/GenBank/DDBJ databases">
        <title>Streptomyces marianii sp. nov., a novel marine actinomycete from southern coast of India.</title>
        <authorList>
            <person name="Iniyan A.M."/>
            <person name="Wink J."/>
            <person name="Ramprasad E."/>
            <person name="Ramana C.V."/>
            <person name="Bunk B."/>
            <person name="Sproer C."/>
            <person name="Joseph F.-J.R.S."/>
            <person name="Vincent S.G.P."/>
        </authorList>
    </citation>
    <scope>NUCLEOTIDE SEQUENCE [LARGE SCALE GENOMIC DNA]</scope>
    <source>
        <strain evidence="2 3">ICN19</strain>
    </source>
</reference>
<name>A0A5R9DVW6_9ACTN</name>
<evidence type="ECO:0000313" key="2">
    <source>
        <dbReference type="EMBL" id="TLQ39273.1"/>
    </source>
</evidence>
<organism evidence="2 3">
    <name type="scientific">Streptomyces marianii</name>
    <dbReference type="NCBI Taxonomy" id="1817406"/>
    <lineage>
        <taxon>Bacteria</taxon>
        <taxon>Bacillati</taxon>
        <taxon>Actinomycetota</taxon>
        <taxon>Actinomycetes</taxon>
        <taxon>Kitasatosporales</taxon>
        <taxon>Streptomycetaceae</taxon>
        <taxon>Streptomyces</taxon>
    </lineage>
</organism>
<comment type="caution">
    <text evidence="2">The sequence shown here is derived from an EMBL/GenBank/DDBJ whole genome shotgun (WGS) entry which is preliminary data.</text>
</comment>
<keyword evidence="3" id="KW-1185">Reference proteome</keyword>
<protein>
    <submittedName>
        <fullName evidence="2">Uncharacterized protein</fullName>
    </submittedName>
</protein>
<dbReference type="RefSeq" id="WP_138058085.1">
    <property type="nucleotide sequence ID" value="NZ_VAWE01000002.1"/>
</dbReference>
<dbReference type="AlphaFoldDB" id="A0A5R9DVW6"/>
<feature type="region of interest" description="Disordered" evidence="1">
    <location>
        <begin position="1"/>
        <end position="72"/>
    </location>
</feature>
<sequence>MHIQHRIPPGRPQGAARRPRPAPLSPPPEWRHRHLFVEPRYTGITGDDDLDDAGITAPPEPPAFRSRRRPPA</sequence>
<evidence type="ECO:0000313" key="3">
    <source>
        <dbReference type="Proteomes" id="UP000305921"/>
    </source>
</evidence>
<gene>
    <name evidence="2" type="ORF">FEF34_38420</name>
</gene>
<accession>A0A5R9DVW6</accession>
<proteinExistence type="predicted"/>
<dbReference type="EMBL" id="VAWE01000002">
    <property type="protein sequence ID" value="TLQ39273.1"/>
    <property type="molecule type" value="Genomic_DNA"/>
</dbReference>